<sequence>MSKIFIKYFLHFFLITFCLLAVLLIVSIISKLTFSKSIKFFSIIGCITYSLLMAAFFTEVYAKPDSSIISYSTDWQKESILDIIYLTSTKDAHRRTIEESDSIIVYYGNFYSRWLTLPIKVYISEQDITVEGPTYWIQKVNKII</sequence>
<dbReference type="RefSeq" id="WP_073341028.1">
    <property type="nucleotide sequence ID" value="NZ_FQXM01000069.1"/>
</dbReference>
<feature type="transmembrane region" description="Helical" evidence="1">
    <location>
        <begin position="40"/>
        <end position="62"/>
    </location>
</feature>
<accession>A0A1M5Y8Y8</accession>
<keyword evidence="1" id="KW-1133">Transmembrane helix</keyword>
<proteinExistence type="predicted"/>
<name>A0A1M5Y8Y8_9CLOT</name>
<dbReference type="Proteomes" id="UP000184447">
    <property type="component" value="Unassembled WGS sequence"/>
</dbReference>
<keyword evidence="1" id="KW-0812">Transmembrane</keyword>
<keyword evidence="3" id="KW-1185">Reference proteome</keyword>
<evidence type="ECO:0000313" key="3">
    <source>
        <dbReference type="Proteomes" id="UP000184447"/>
    </source>
</evidence>
<gene>
    <name evidence="2" type="ORF">SAMN02745207_04278</name>
</gene>
<keyword evidence="1" id="KW-0472">Membrane</keyword>
<dbReference type="STRING" id="1121316.SAMN02745207_04278"/>
<protein>
    <submittedName>
        <fullName evidence="2">Uncharacterized protein</fullName>
    </submittedName>
</protein>
<organism evidence="2 3">
    <name type="scientific">Clostridium grantii DSM 8605</name>
    <dbReference type="NCBI Taxonomy" id="1121316"/>
    <lineage>
        <taxon>Bacteria</taxon>
        <taxon>Bacillati</taxon>
        <taxon>Bacillota</taxon>
        <taxon>Clostridia</taxon>
        <taxon>Eubacteriales</taxon>
        <taxon>Clostridiaceae</taxon>
        <taxon>Clostridium</taxon>
    </lineage>
</organism>
<feature type="transmembrane region" description="Helical" evidence="1">
    <location>
        <begin position="12"/>
        <end position="34"/>
    </location>
</feature>
<evidence type="ECO:0000256" key="1">
    <source>
        <dbReference type="SAM" id="Phobius"/>
    </source>
</evidence>
<dbReference type="AlphaFoldDB" id="A0A1M5Y8Y8"/>
<evidence type="ECO:0000313" key="2">
    <source>
        <dbReference type="EMBL" id="SHI08294.1"/>
    </source>
</evidence>
<reference evidence="2 3" key="1">
    <citation type="submission" date="2016-11" db="EMBL/GenBank/DDBJ databases">
        <authorList>
            <person name="Jaros S."/>
            <person name="Januszkiewicz K."/>
            <person name="Wedrychowicz H."/>
        </authorList>
    </citation>
    <scope>NUCLEOTIDE SEQUENCE [LARGE SCALE GENOMIC DNA]</scope>
    <source>
        <strain evidence="2 3">DSM 8605</strain>
    </source>
</reference>
<dbReference type="EMBL" id="FQXM01000069">
    <property type="protein sequence ID" value="SHI08294.1"/>
    <property type="molecule type" value="Genomic_DNA"/>
</dbReference>
<dbReference type="OrthoDB" id="9953716at2"/>